<dbReference type="EMBL" id="BSOW01000006">
    <property type="protein sequence ID" value="GLR85351.1"/>
    <property type="molecule type" value="Genomic_DNA"/>
</dbReference>
<proteinExistence type="predicted"/>
<gene>
    <name evidence="2" type="ORF">GCM10007857_20620</name>
</gene>
<organism evidence="2 3">
    <name type="scientific">Bradyrhizobium iriomotense</name>
    <dbReference type="NCBI Taxonomy" id="441950"/>
    <lineage>
        <taxon>Bacteria</taxon>
        <taxon>Pseudomonadati</taxon>
        <taxon>Pseudomonadota</taxon>
        <taxon>Alphaproteobacteria</taxon>
        <taxon>Hyphomicrobiales</taxon>
        <taxon>Nitrobacteraceae</taxon>
        <taxon>Bradyrhizobium</taxon>
    </lineage>
</organism>
<evidence type="ECO:0000313" key="2">
    <source>
        <dbReference type="EMBL" id="GLR85351.1"/>
    </source>
</evidence>
<keyword evidence="3" id="KW-1185">Reference proteome</keyword>
<name>A0ABQ6AVT1_9BRAD</name>
<comment type="caution">
    <text evidence="2">The sequence shown here is derived from an EMBL/GenBank/DDBJ whole genome shotgun (WGS) entry which is preliminary data.</text>
</comment>
<accession>A0ABQ6AVT1</accession>
<dbReference type="Proteomes" id="UP001156905">
    <property type="component" value="Unassembled WGS sequence"/>
</dbReference>
<reference evidence="3" key="1">
    <citation type="journal article" date="2019" name="Int. J. Syst. Evol. Microbiol.">
        <title>The Global Catalogue of Microorganisms (GCM) 10K type strain sequencing project: providing services to taxonomists for standard genome sequencing and annotation.</title>
        <authorList>
            <consortium name="The Broad Institute Genomics Platform"/>
            <consortium name="The Broad Institute Genome Sequencing Center for Infectious Disease"/>
            <person name="Wu L."/>
            <person name="Ma J."/>
        </authorList>
    </citation>
    <scope>NUCLEOTIDE SEQUENCE [LARGE SCALE GENOMIC DNA]</scope>
    <source>
        <strain evidence="3">NBRC 102520</strain>
    </source>
</reference>
<protein>
    <submittedName>
        <fullName evidence="2">Uncharacterized protein</fullName>
    </submittedName>
</protein>
<evidence type="ECO:0000313" key="3">
    <source>
        <dbReference type="Proteomes" id="UP001156905"/>
    </source>
</evidence>
<sequence>MRETSVAASIARSAMPGWEMGSGMSTLKAQALHTRETAGTGTFGYPRERSF</sequence>
<feature type="region of interest" description="Disordered" evidence="1">
    <location>
        <begin position="1"/>
        <end position="22"/>
    </location>
</feature>
<evidence type="ECO:0000256" key="1">
    <source>
        <dbReference type="SAM" id="MobiDB-lite"/>
    </source>
</evidence>